<feature type="transmembrane region" description="Helical" evidence="11">
    <location>
        <begin position="252"/>
        <end position="273"/>
    </location>
</feature>
<dbReference type="FunFam" id="3.40.50.300:FF:000186">
    <property type="entry name" value="ATP-binding cassette sub-family B member 7, mitochondrial"/>
    <property type="match status" value="1"/>
</dbReference>
<evidence type="ECO:0000256" key="2">
    <source>
        <dbReference type="ARBA" id="ARBA00022448"/>
    </source>
</evidence>
<feature type="domain" description="ABC transporter" evidence="12">
    <location>
        <begin position="432"/>
        <end position="666"/>
    </location>
</feature>
<dbReference type="FunFam" id="1.20.1560.10:FF:000004">
    <property type="entry name" value="ATP-binding cassette sub-family B member 7"/>
    <property type="match status" value="1"/>
</dbReference>
<evidence type="ECO:0000256" key="11">
    <source>
        <dbReference type="SAM" id="Phobius"/>
    </source>
</evidence>
<dbReference type="Proteomes" id="UP000594262">
    <property type="component" value="Unplaced"/>
</dbReference>
<dbReference type="InterPro" id="IPR003593">
    <property type="entry name" value="AAA+_ATPase"/>
</dbReference>
<dbReference type="GO" id="GO:0005743">
    <property type="term" value="C:mitochondrial inner membrane"/>
    <property type="evidence" value="ECO:0007669"/>
    <property type="project" value="UniProtKB-SubCell"/>
</dbReference>
<evidence type="ECO:0000313" key="15">
    <source>
        <dbReference type="Proteomes" id="UP000594262"/>
    </source>
</evidence>
<dbReference type="GO" id="GO:0005524">
    <property type="term" value="F:ATP binding"/>
    <property type="evidence" value="ECO:0007669"/>
    <property type="project" value="UniProtKB-KW"/>
</dbReference>
<dbReference type="Gene3D" id="3.40.50.300">
    <property type="entry name" value="P-loop containing nucleotide triphosphate hydrolases"/>
    <property type="match status" value="1"/>
</dbReference>
<keyword evidence="15" id="KW-1185">Reference proteome</keyword>
<evidence type="ECO:0000256" key="9">
    <source>
        <dbReference type="ARBA" id="ARBA00042945"/>
    </source>
</evidence>
<keyword evidence="3 11" id="KW-0812">Transmembrane</keyword>
<dbReference type="SUPFAM" id="SSF52540">
    <property type="entry name" value="P-loop containing nucleoside triphosphate hydrolases"/>
    <property type="match status" value="1"/>
</dbReference>
<dbReference type="CDD" id="cd18582">
    <property type="entry name" value="ABC_6TM_ATM1_ABCB7"/>
    <property type="match status" value="1"/>
</dbReference>
<dbReference type="InterPro" id="IPR017871">
    <property type="entry name" value="ABC_transporter-like_CS"/>
</dbReference>
<evidence type="ECO:0000256" key="3">
    <source>
        <dbReference type="ARBA" id="ARBA00022692"/>
    </source>
</evidence>
<evidence type="ECO:0000256" key="5">
    <source>
        <dbReference type="ARBA" id="ARBA00022840"/>
    </source>
</evidence>
<reference evidence="14" key="1">
    <citation type="submission" date="2021-01" db="UniProtKB">
        <authorList>
            <consortium name="EnsemblMetazoa"/>
        </authorList>
    </citation>
    <scope>IDENTIFICATION</scope>
</reference>
<evidence type="ECO:0000259" key="13">
    <source>
        <dbReference type="PROSITE" id="PS50929"/>
    </source>
</evidence>
<feature type="domain" description="ABC transmembrane type-1" evidence="13">
    <location>
        <begin position="103"/>
        <end position="395"/>
    </location>
</feature>
<dbReference type="PANTHER" id="PTHR24221:SF402">
    <property type="entry name" value="IRON-SULFUR CLUSTERS TRANSPORTER ABCB7, MITOCHONDRIAL"/>
    <property type="match status" value="1"/>
</dbReference>
<dbReference type="GeneID" id="136802490"/>
<dbReference type="InterPro" id="IPR039421">
    <property type="entry name" value="Type_1_exporter"/>
</dbReference>
<evidence type="ECO:0000256" key="1">
    <source>
        <dbReference type="ARBA" id="ARBA00004448"/>
    </source>
</evidence>
<keyword evidence="5" id="KW-0067">ATP-binding</keyword>
<evidence type="ECO:0000313" key="14">
    <source>
        <dbReference type="EnsemblMetazoa" id="CLYHEMP013757.1"/>
    </source>
</evidence>
<dbReference type="SMART" id="SM00382">
    <property type="entry name" value="AAA"/>
    <property type="match status" value="1"/>
</dbReference>
<evidence type="ECO:0000256" key="7">
    <source>
        <dbReference type="ARBA" id="ARBA00023136"/>
    </source>
</evidence>
<evidence type="ECO:0000256" key="10">
    <source>
        <dbReference type="ARBA" id="ARBA00048046"/>
    </source>
</evidence>
<keyword evidence="4" id="KW-0547">Nucleotide-binding</keyword>
<dbReference type="RefSeq" id="XP_066915320.1">
    <property type="nucleotide sequence ID" value="XM_067059219.1"/>
</dbReference>
<dbReference type="SUPFAM" id="SSF90123">
    <property type="entry name" value="ABC transporter transmembrane region"/>
    <property type="match status" value="1"/>
</dbReference>
<name>A0A7M6DK91_9CNID</name>
<dbReference type="Gene3D" id="1.20.1560.10">
    <property type="entry name" value="ABC transporter type 1, transmembrane domain"/>
    <property type="match status" value="1"/>
</dbReference>
<dbReference type="EnsemblMetazoa" id="CLYHEMT013757.1">
    <property type="protein sequence ID" value="CLYHEMP013757.1"/>
    <property type="gene ID" value="CLYHEMG013757"/>
</dbReference>
<organism evidence="14 15">
    <name type="scientific">Clytia hemisphaerica</name>
    <dbReference type="NCBI Taxonomy" id="252671"/>
    <lineage>
        <taxon>Eukaryota</taxon>
        <taxon>Metazoa</taxon>
        <taxon>Cnidaria</taxon>
        <taxon>Hydrozoa</taxon>
        <taxon>Hydroidolina</taxon>
        <taxon>Leptothecata</taxon>
        <taxon>Obeliida</taxon>
        <taxon>Clytiidae</taxon>
        <taxon>Clytia</taxon>
    </lineage>
</organism>
<dbReference type="AlphaFoldDB" id="A0A7M6DK91"/>
<keyword evidence="2" id="KW-0813">Transport</keyword>
<comment type="subcellular location">
    <subcellularLocation>
        <location evidence="1">Mitochondrion inner membrane</location>
        <topology evidence="1">Multi-pass membrane protein</topology>
    </subcellularLocation>
</comment>
<dbReference type="GO" id="GO:0016887">
    <property type="term" value="F:ATP hydrolysis activity"/>
    <property type="evidence" value="ECO:0007669"/>
    <property type="project" value="InterPro"/>
</dbReference>
<dbReference type="PROSITE" id="PS50893">
    <property type="entry name" value="ABC_TRANSPORTER_2"/>
    <property type="match status" value="1"/>
</dbReference>
<dbReference type="GO" id="GO:0006879">
    <property type="term" value="P:intracellular iron ion homeostasis"/>
    <property type="evidence" value="ECO:0007669"/>
    <property type="project" value="TreeGrafter"/>
</dbReference>
<dbReference type="PROSITE" id="PS00211">
    <property type="entry name" value="ABC_TRANSPORTER_1"/>
    <property type="match status" value="1"/>
</dbReference>
<evidence type="ECO:0000256" key="4">
    <source>
        <dbReference type="ARBA" id="ARBA00022741"/>
    </source>
</evidence>
<evidence type="ECO:0000259" key="12">
    <source>
        <dbReference type="PROSITE" id="PS50893"/>
    </source>
</evidence>
<evidence type="ECO:0000256" key="8">
    <source>
        <dbReference type="ARBA" id="ARBA00041016"/>
    </source>
</evidence>
<dbReference type="PANTHER" id="PTHR24221">
    <property type="entry name" value="ATP-BINDING CASSETTE SUB-FAMILY B"/>
    <property type="match status" value="1"/>
</dbReference>
<dbReference type="InterPro" id="IPR003439">
    <property type="entry name" value="ABC_transporter-like_ATP-bd"/>
</dbReference>
<keyword evidence="6 11" id="KW-1133">Transmembrane helix</keyword>
<dbReference type="Pfam" id="PF00005">
    <property type="entry name" value="ABC_tran"/>
    <property type="match status" value="1"/>
</dbReference>
<feature type="transmembrane region" description="Helical" evidence="11">
    <location>
        <begin position="333"/>
        <end position="355"/>
    </location>
</feature>
<dbReference type="Pfam" id="PF00664">
    <property type="entry name" value="ABC_membrane"/>
    <property type="match status" value="1"/>
</dbReference>
<comment type="catalytic activity">
    <reaction evidence="10">
        <text>(glutathione)4[2Fe(III)-2S] cluster(in) + ATP + H2O = (glutathione)4[2Fe(III)-2S] cluster(out) + ADP + phosphate + H(+)</text>
        <dbReference type="Rhea" id="RHEA:67028"/>
        <dbReference type="ChEBI" id="CHEBI:15377"/>
        <dbReference type="ChEBI" id="CHEBI:15378"/>
        <dbReference type="ChEBI" id="CHEBI:30616"/>
        <dbReference type="ChEBI" id="CHEBI:43474"/>
        <dbReference type="ChEBI" id="CHEBI:167627"/>
        <dbReference type="ChEBI" id="CHEBI:456216"/>
    </reaction>
    <physiologicalReaction direction="left-to-right" evidence="10">
        <dbReference type="Rhea" id="RHEA:67029"/>
    </physiologicalReaction>
</comment>
<proteinExistence type="predicted"/>
<evidence type="ECO:0000256" key="6">
    <source>
        <dbReference type="ARBA" id="ARBA00022989"/>
    </source>
</evidence>
<dbReference type="OrthoDB" id="6500128at2759"/>
<dbReference type="InterPro" id="IPR011527">
    <property type="entry name" value="ABC1_TM_dom"/>
</dbReference>
<keyword evidence="7 11" id="KW-0472">Membrane</keyword>
<sequence length="682" mass="75329">MNRFLFSSASILRREVLIAQRGIVTCVNYNNTGGYNSTTKQISKNYNGHGLGRTPLYIGLRHHSGVTVDSDKMDKELDTVKVLNTLGSQVWPAGKPAIKARVVTALSLLIGSKLLNVQVPFLFKYAVDYLNSNPVAIGDVETAMVSTATILILGYGAARAGASLCNEMRNAVFARVAQNSVREMAQQTFLHLHSLDLSYHLSRKTGMLSKAVDRGTRGISFFLNAMVFNIVPTIFEVSLVSGILAYNCGLPFTITALTCLAAYSTFTLSITQWRTKFRVQMNRADNEAGSTAIDSLINYETVKYFNNEKYEAERYGKLLHQYQEASLKTTTSLAFLNFGQNFIFSSALTVMMLLASQSIMQGTMTVGDLVMVNGLLFQLSIPLNFLGSVYRDLRQSLIDMQSMFQLMDEKSKIKEIPDAPPLMLTSDKQQDIVFENVAFQYEGGAPIFNDLSMTIQAGKKTAIVGGSGSGKSTIVRMLYRFMEPNSGTIRIGDQVISDVTLSSLRKNISIIPQDQVLFHDTIFYNINYGDLNASAEDVFAAARTADVHDSIMRMPDGYDTRVGERGLKLSGGEKQRVAIARAILKDSSIILYDEATSSLDSITEMNILKSLREITKNKTSLFIAHRLSTVVDADEIIVLGNGGVAERGTHQQLLQNPDSYYGYLWEKQNETKIAEEQISEGG</sequence>
<dbReference type="InterPro" id="IPR027417">
    <property type="entry name" value="P-loop_NTPase"/>
</dbReference>
<accession>A0A7M6DK91</accession>
<dbReference type="InterPro" id="IPR036640">
    <property type="entry name" value="ABC1_TM_sf"/>
</dbReference>
<feature type="transmembrane region" description="Helical" evidence="11">
    <location>
        <begin position="221"/>
        <end position="246"/>
    </location>
</feature>
<dbReference type="GO" id="GO:0140359">
    <property type="term" value="F:ABC-type transporter activity"/>
    <property type="evidence" value="ECO:0007669"/>
    <property type="project" value="InterPro"/>
</dbReference>
<dbReference type="PROSITE" id="PS50929">
    <property type="entry name" value="ABC_TM1F"/>
    <property type="match status" value="1"/>
</dbReference>
<protein>
    <recommendedName>
        <fullName evidence="8">Iron-sulfur clusters transporter ABCB7, mitochondrial</fullName>
    </recommendedName>
    <alternativeName>
        <fullName evidence="9">ATP-binding cassette sub-family B member 7, mitochondrial</fullName>
    </alternativeName>
</protein>